<dbReference type="PROSITE" id="PS50987">
    <property type="entry name" value="HTH_ARSR_2"/>
    <property type="match status" value="1"/>
</dbReference>
<keyword evidence="3" id="KW-1185">Reference proteome</keyword>
<dbReference type="Gene3D" id="1.10.10.10">
    <property type="entry name" value="Winged helix-like DNA-binding domain superfamily/Winged helix DNA-binding domain"/>
    <property type="match status" value="1"/>
</dbReference>
<name>A0ABW2K822_9ACTN</name>
<dbReference type="RefSeq" id="WP_379867900.1">
    <property type="nucleotide sequence ID" value="NZ_JBHTBH010000001.1"/>
</dbReference>
<dbReference type="Pfam" id="PF12840">
    <property type="entry name" value="HTH_20"/>
    <property type="match status" value="1"/>
</dbReference>
<dbReference type="InterPro" id="IPR001845">
    <property type="entry name" value="HTH_ArsR_DNA-bd_dom"/>
</dbReference>
<dbReference type="PANTHER" id="PTHR38600:SF2">
    <property type="entry name" value="SLL0088 PROTEIN"/>
    <property type="match status" value="1"/>
</dbReference>
<dbReference type="SMART" id="SM00418">
    <property type="entry name" value="HTH_ARSR"/>
    <property type="match status" value="1"/>
</dbReference>
<dbReference type="InterPro" id="IPR036390">
    <property type="entry name" value="WH_DNA-bd_sf"/>
</dbReference>
<comment type="caution">
    <text evidence="2">The sequence shown here is derived from an EMBL/GenBank/DDBJ whole genome shotgun (WGS) entry which is preliminary data.</text>
</comment>
<proteinExistence type="predicted"/>
<dbReference type="EMBL" id="JBHTBH010000001">
    <property type="protein sequence ID" value="MFC7326112.1"/>
    <property type="molecule type" value="Genomic_DNA"/>
</dbReference>
<evidence type="ECO:0000313" key="2">
    <source>
        <dbReference type="EMBL" id="MFC7326112.1"/>
    </source>
</evidence>
<sequence length="116" mass="13187">MAADALTQVFSALADPTRRDMVARLAEGDATVNQLAEPYRMSLQAVYKHLRVLEDAGVVSRPEGPQPRPVHLEAEVFDLMDAWVERYRRRAEQRYRRLDAVLAAMEETDDKDGSRS</sequence>
<protein>
    <submittedName>
        <fullName evidence="2">ArsR/SmtB family transcription factor</fullName>
    </submittedName>
</protein>
<dbReference type="InterPro" id="IPR011991">
    <property type="entry name" value="ArsR-like_HTH"/>
</dbReference>
<dbReference type="CDD" id="cd00090">
    <property type="entry name" value="HTH_ARSR"/>
    <property type="match status" value="1"/>
</dbReference>
<accession>A0ABW2K822</accession>
<feature type="domain" description="HTH arsR-type" evidence="1">
    <location>
        <begin position="1"/>
        <end position="91"/>
    </location>
</feature>
<dbReference type="PANTHER" id="PTHR38600">
    <property type="entry name" value="TRANSCRIPTIONAL REGULATORY PROTEIN"/>
    <property type="match status" value="1"/>
</dbReference>
<evidence type="ECO:0000259" key="1">
    <source>
        <dbReference type="PROSITE" id="PS50987"/>
    </source>
</evidence>
<organism evidence="2 3">
    <name type="scientific">Marinactinospora rubrisoli</name>
    <dbReference type="NCBI Taxonomy" id="2715399"/>
    <lineage>
        <taxon>Bacteria</taxon>
        <taxon>Bacillati</taxon>
        <taxon>Actinomycetota</taxon>
        <taxon>Actinomycetes</taxon>
        <taxon>Streptosporangiales</taxon>
        <taxon>Nocardiopsidaceae</taxon>
        <taxon>Marinactinospora</taxon>
    </lineage>
</organism>
<dbReference type="NCBIfam" id="NF033788">
    <property type="entry name" value="HTH_metalloreg"/>
    <property type="match status" value="1"/>
</dbReference>
<dbReference type="Proteomes" id="UP001596540">
    <property type="component" value="Unassembled WGS sequence"/>
</dbReference>
<dbReference type="InterPro" id="IPR036388">
    <property type="entry name" value="WH-like_DNA-bd_sf"/>
</dbReference>
<evidence type="ECO:0000313" key="3">
    <source>
        <dbReference type="Proteomes" id="UP001596540"/>
    </source>
</evidence>
<gene>
    <name evidence="2" type="ORF">ACFQRF_00020</name>
</gene>
<reference evidence="3" key="1">
    <citation type="journal article" date="2019" name="Int. J. Syst. Evol. Microbiol.">
        <title>The Global Catalogue of Microorganisms (GCM) 10K type strain sequencing project: providing services to taxonomists for standard genome sequencing and annotation.</title>
        <authorList>
            <consortium name="The Broad Institute Genomics Platform"/>
            <consortium name="The Broad Institute Genome Sequencing Center for Infectious Disease"/>
            <person name="Wu L."/>
            <person name="Ma J."/>
        </authorList>
    </citation>
    <scope>NUCLEOTIDE SEQUENCE [LARGE SCALE GENOMIC DNA]</scope>
    <source>
        <strain evidence="3">CGMCC 4.7382</strain>
    </source>
</reference>
<dbReference type="SUPFAM" id="SSF46785">
    <property type="entry name" value="Winged helix' DNA-binding domain"/>
    <property type="match status" value="1"/>
</dbReference>